<dbReference type="RefSeq" id="WP_117403840.1">
    <property type="nucleotide sequence ID" value="NZ_QVNQ01000011.1"/>
</dbReference>
<keyword evidence="3" id="KW-1185">Reference proteome</keyword>
<evidence type="ECO:0000313" key="2">
    <source>
        <dbReference type="EMBL" id="RFS81946.1"/>
    </source>
</evidence>
<gene>
    <name evidence="2" type="ORF">D0T12_30035</name>
</gene>
<dbReference type="OrthoDB" id="5191668at2"/>
<evidence type="ECO:0000256" key="1">
    <source>
        <dbReference type="SAM" id="Phobius"/>
    </source>
</evidence>
<dbReference type="EMBL" id="QVNQ01000011">
    <property type="protein sequence ID" value="RFS81946.1"/>
    <property type="molecule type" value="Genomic_DNA"/>
</dbReference>
<comment type="caution">
    <text evidence="2">The sequence shown here is derived from an EMBL/GenBank/DDBJ whole genome shotgun (WGS) entry which is preliminary data.</text>
</comment>
<organism evidence="2 3">
    <name type="scientific">Actinomadura spongiicola</name>
    <dbReference type="NCBI Taxonomy" id="2303421"/>
    <lineage>
        <taxon>Bacteria</taxon>
        <taxon>Bacillati</taxon>
        <taxon>Actinomycetota</taxon>
        <taxon>Actinomycetes</taxon>
        <taxon>Streptosporangiales</taxon>
        <taxon>Thermomonosporaceae</taxon>
        <taxon>Actinomadura</taxon>
    </lineage>
</organism>
<keyword evidence="1" id="KW-0472">Membrane</keyword>
<proteinExistence type="predicted"/>
<feature type="transmembrane region" description="Helical" evidence="1">
    <location>
        <begin position="108"/>
        <end position="129"/>
    </location>
</feature>
<keyword evidence="1" id="KW-0812">Transmembrane</keyword>
<accession>A0A372G984</accession>
<protein>
    <submittedName>
        <fullName evidence="2">MFS transporter</fullName>
    </submittedName>
</protein>
<keyword evidence="1" id="KW-1133">Transmembrane helix</keyword>
<evidence type="ECO:0000313" key="3">
    <source>
        <dbReference type="Proteomes" id="UP000262882"/>
    </source>
</evidence>
<reference evidence="2 3" key="1">
    <citation type="submission" date="2018-08" db="EMBL/GenBank/DDBJ databases">
        <title>Actinomadura spongicola sp. nov., isolated from marine sponge Leucetta chagosensis.</title>
        <authorList>
            <person name="Li L."/>
            <person name="Lin H.W."/>
        </authorList>
    </citation>
    <scope>NUCLEOTIDE SEQUENCE [LARGE SCALE GENOMIC DNA]</scope>
    <source>
        <strain evidence="2 3">LHW52907</strain>
    </source>
</reference>
<sequence length="198" mass="20690">MELRSPVRWVRAASFAAACAVLAAGGHVAGGGRLDRSAVGVGFLVMLALALAATRRERTIATILPAVAAAQAVLHFSLSQADGGHTAAVPAAEASAAMSMPMPEPHGGSGGLAMLLMHAVAVLVTSWWLECGEARLCALVRRLARWTLRAFARLRPAPVYGPARPIRARRRLQAPVDAVILRYAMVRRGPPGSVAAHA</sequence>
<dbReference type="AlphaFoldDB" id="A0A372G984"/>
<dbReference type="Proteomes" id="UP000262882">
    <property type="component" value="Unassembled WGS sequence"/>
</dbReference>
<feature type="transmembrane region" description="Helical" evidence="1">
    <location>
        <begin position="38"/>
        <end position="54"/>
    </location>
</feature>
<name>A0A372G984_9ACTN</name>